<dbReference type="STRING" id="1073353.H740_07344"/>
<comment type="caution">
    <text evidence="6">The sequence shown here is derived from an EMBL/GenBank/DDBJ whole genome shotgun (WGS) entry which is preliminary data.</text>
</comment>
<dbReference type="CDD" id="cd00616">
    <property type="entry name" value="AHBA_syn"/>
    <property type="match status" value="1"/>
</dbReference>
<feature type="active site" description="Proton acceptor" evidence="3">
    <location>
        <position position="192"/>
    </location>
</feature>
<gene>
    <name evidence="6" type="ORF">H740_07344</name>
</gene>
<dbReference type="Pfam" id="PF01041">
    <property type="entry name" value="DegT_DnrJ_EryC1"/>
    <property type="match status" value="1"/>
</dbReference>
<dbReference type="InterPro" id="IPR015424">
    <property type="entry name" value="PyrdxlP-dep_Trfase"/>
</dbReference>
<dbReference type="AlphaFoldDB" id="M3JA84"/>
<keyword evidence="1 4" id="KW-0663">Pyridoxal phosphate</keyword>
<protein>
    <submittedName>
        <fullName evidence="6">Mannose-6-phosphate isomerase</fullName>
    </submittedName>
</protein>
<evidence type="ECO:0000256" key="4">
    <source>
        <dbReference type="PIRSR" id="PIRSR000390-2"/>
    </source>
</evidence>
<evidence type="ECO:0000256" key="5">
    <source>
        <dbReference type="RuleBase" id="RU004508"/>
    </source>
</evidence>
<dbReference type="EMBL" id="AOTD01000188">
    <property type="protein sequence ID" value="EMG30273.1"/>
    <property type="molecule type" value="Genomic_DNA"/>
</dbReference>
<name>M3JA84_9BACT</name>
<accession>M3JA84</accession>
<dbReference type="PIRSF" id="PIRSF000390">
    <property type="entry name" value="PLP_StrS"/>
    <property type="match status" value="1"/>
</dbReference>
<proteinExistence type="inferred from homology"/>
<dbReference type="InterPro" id="IPR015422">
    <property type="entry name" value="PyrdxlP-dep_Trfase_small"/>
</dbReference>
<evidence type="ECO:0000256" key="2">
    <source>
        <dbReference type="ARBA" id="ARBA00037999"/>
    </source>
</evidence>
<feature type="modified residue" description="N6-(pyridoxal phosphate)lysine" evidence="4">
    <location>
        <position position="192"/>
    </location>
</feature>
<comment type="similarity">
    <text evidence="2 5">Belongs to the DegT/DnrJ/EryC1 family.</text>
</comment>
<dbReference type="GO" id="GO:0030170">
    <property type="term" value="F:pyridoxal phosphate binding"/>
    <property type="evidence" value="ECO:0007669"/>
    <property type="project" value="UniProtKB-ARBA"/>
</dbReference>
<dbReference type="InterPro" id="IPR000653">
    <property type="entry name" value="DegT/StrS_aminotransferase"/>
</dbReference>
<dbReference type="Proteomes" id="UP000011782">
    <property type="component" value="Unassembled WGS sequence"/>
</dbReference>
<reference evidence="6 7" key="1">
    <citation type="submission" date="2013-02" db="EMBL/GenBank/DDBJ databases">
        <title>Co-occurrence of anaerobic bacteria in colorectal carcinomas.</title>
        <authorList>
            <person name="Holt R.A."/>
            <person name="Warren R.L."/>
            <person name="Allen-Vercoe E."/>
            <person name="Pleasance S."/>
            <person name="Freeman D.J."/>
            <person name="Watson P."/>
            <person name="Moore R."/>
            <person name="Cochrane K."/>
        </authorList>
    </citation>
    <scope>NUCLEOTIDE SEQUENCE [LARGE SCALE GENOMIC DNA]</scope>
    <source>
        <strain evidence="6 7">CC57C</strain>
    </source>
</reference>
<dbReference type="InterPro" id="IPR015421">
    <property type="entry name" value="PyrdxlP-dep_Trfase_major"/>
</dbReference>
<dbReference type="FunFam" id="3.40.640.10:FF:000089">
    <property type="entry name" value="Aminotransferase, DegT/DnrJ/EryC1/StrS family"/>
    <property type="match status" value="1"/>
</dbReference>
<dbReference type="Gene3D" id="3.90.1150.10">
    <property type="entry name" value="Aspartate Aminotransferase, domain 1"/>
    <property type="match status" value="1"/>
</dbReference>
<dbReference type="GO" id="GO:0008483">
    <property type="term" value="F:transaminase activity"/>
    <property type="evidence" value="ECO:0007669"/>
    <property type="project" value="TreeGrafter"/>
</dbReference>
<dbReference type="GO" id="GO:0016853">
    <property type="term" value="F:isomerase activity"/>
    <property type="evidence" value="ECO:0007669"/>
    <property type="project" value="UniProtKB-KW"/>
</dbReference>
<dbReference type="PANTHER" id="PTHR30244:SF42">
    <property type="entry name" value="UDP-2-ACETAMIDO-2-DEOXY-3-OXO-D-GLUCURONATE AMINOTRANSFERASE"/>
    <property type="match status" value="1"/>
</dbReference>
<keyword evidence="6" id="KW-0413">Isomerase</keyword>
<dbReference type="PANTHER" id="PTHR30244">
    <property type="entry name" value="TRANSAMINASE"/>
    <property type="match status" value="1"/>
</dbReference>
<evidence type="ECO:0000256" key="3">
    <source>
        <dbReference type="PIRSR" id="PIRSR000390-1"/>
    </source>
</evidence>
<dbReference type="PATRIC" id="fig|1073353.3.peg.1581"/>
<evidence type="ECO:0000313" key="7">
    <source>
        <dbReference type="Proteomes" id="UP000011782"/>
    </source>
</evidence>
<dbReference type="Gene3D" id="3.40.640.10">
    <property type="entry name" value="Type I PLP-dependent aspartate aminotransferase-like (Major domain)"/>
    <property type="match status" value="1"/>
</dbReference>
<evidence type="ECO:0000313" key="6">
    <source>
        <dbReference type="EMBL" id="EMG30273.1"/>
    </source>
</evidence>
<evidence type="ECO:0000256" key="1">
    <source>
        <dbReference type="ARBA" id="ARBA00022898"/>
    </source>
</evidence>
<sequence length="368" mass="40249">MHKIGAKMKINFINLQAQYQKYKNEIDEQIKEVLDSSVYIGGKVGELEENLAKFSGAKHAIACSSGTDALLLAFMALDIKPGDEVITTPFTFIATAEMIAFLGAKPVFVDIDKKTYNIDPNLIEAKITPKTKAIVPVSLFGQAADMAAINAIAQKYGLTVIEDAAQSFGASQNGVKSCNLSRIATTSFFPAKPLGCYGDGGAIFTDDDALNEKIRILLNHGQSERYIHKYVGINGRLDAIQAGILNVKLKYLDAEITKRQEIAARYSCELKGVVAPFVAEGNVSAWAQYCIRVRDRARMLEVCAQKGVPTGVYYPVPLHLQEVFKDLGYKRGDFAVSEAVAQDIMALPMSAFVTKEEQDYVIEVINNA</sequence>
<dbReference type="SUPFAM" id="SSF53383">
    <property type="entry name" value="PLP-dependent transferases"/>
    <property type="match status" value="1"/>
</dbReference>
<organism evidence="6 7">
    <name type="scientific">Campylobacter showae CC57C</name>
    <dbReference type="NCBI Taxonomy" id="1073353"/>
    <lineage>
        <taxon>Bacteria</taxon>
        <taxon>Pseudomonadati</taxon>
        <taxon>Campylobacterota</taxon>
        <taxon>Epsilonproteobacteria</taxon>
        <taxon>Campylobacterales</taxon>
        <taxon>Campylobacteraceae</taxon>
        <taxon>Campylobacter</taxon>
    </lineage>
</organism>
<dbReference type="GO" id="GO:0000271">
    <property type="term" value="P:polysaccharide biosynthetic process"/>
    <property type="evidence" value="ECO:0007669"/>
    <property type="project" value="TreeGrafter"/>
</dbReference>